<gene>
    <name evidence="1" type="primary">SIRT2</name>
</gene>
<name>A0A2I2YG15_GORGO</name>
<dbReference type="Bgee" id="ENSGGOG00000002487">
    <property type="expression patterns" value="Expressed in prefrontal cortex and 5 other cell types or tissues"/>
</dbReference>
<sequence>VDFLRNLFSQTLSLGSQKERLLDELTLEGVARYMQSERSATVSLLGQPGLLP</sequence>
<dbReference type="GeneTree" id="ENSGT00940000157514"/>
<keyword evidence="2" id="KW-1185">Reference proteome</keyword>
<reference evidence="2" key="1">
    <citation type="submission" date="2011-05" db="EMBL/GenBank/DDBJ databases">
        <title>Insights into the evolution of the great apes provided by the gorilla genome.</title>
        <authorList>
            <person name="Scally A."/>
        </authorList>
    </citation>
    <scope>NUCLEOTIDE SEQUENCE [LARGE SCALE GENOMIC DNA]</scope>
</reference>
<dbReference type="Proteomes" id="UP000001519">
    <property type="component" value="Chromosome 19"/>
</dbReference>
<reference evidence="1 2" key="2">
    <citation type="journal article" date="2012" name="Nature">
        <title>Insights into hominid evolution from the gorilla genome sequence.</title>
        <authorList>
            <person name="Scally A."/>
            <person name="Dutheil J.Y."/>
            <person name="Hillier L.W."/>
            <person name="Jordan G.E."/>
            <person name="Goodhead I."/>
            <person name="Herrero J."/>
            <person name="Hobolth A."/>
            <person name="Lappalainen T."/>
            <person name="Mailund T."/>
            <person name="Marques-Bonet T."/>
            <person name="McCarthy S."/>
            <person name="Montgomery S.H."/>
            <person name="Schwalie P.C."/>
            <person name="Tang Y.A."/>
            <person name="Ward M.C."/>
            <person name="Xue Y."/>
            <person name="Yngvadottir B."/>
            <person name="Alkan C."/>
            <person name="Andersen L.N."/>
            <person name="Ayub Q."/>
            <person name="Ball E.V."/>
            <person name="Beal K."/>
            <person name="Bradley B.J."/>
            <person name="Chen Y."/>
            <person name="Clee C.M."/>
            <person name="Fitzgerald S."/>
            <person name="Graves T.A."/>
            <person name="Gu Y."/>
            <person name="Heath P."/>
            <person name="Heger A."/>
            <person name="Karakoc E."/>
            <person name="Kolb-Kokocinski A."/>
            <person name="Laird G.K."/>
            <person name="Lunter G."/>
            <person name="Meader S."/>
            <person name="Mort M."/>
            <person name="Mullikin J.C."/>
            <person name="Munch K."/>
            <person name="O'Connor T.D."/>
            <person name="Phillips A.D."/>
            <person name="Prado-Martinez J."/>
            <person name="Rogers A.S."/>
            <person name="Sajjadian S."/>
            <person name="Schmidt D."/>
            <person name="Shaw K."/>
            <person name="Simpson J.T."/>
            <person name="Stenson P.D."/>
            <person name="Turner D.J."/>
            <person name="Vigilant L."/>
            <person name="Vilella A.J."/>
            <person name="Whitener W."/>
            <person name="Zhu B."/>
            <person name="Cooper D.N."/>
            <person name="de Jong P."/>
            <person name="Dermitzakis E.T."/>
            <person name="Eichler E.E."/>
            <person name="Flicek P."/>
            <person name="Goldman N."/>
            <person name="Mundy N.I."/>
            <person name="Ning Z."/>
            <person name="Odom D.T."/>
            <person name="Ponting C.P."/>
            <person name="Quail M.A."/>
            <person name="Ryder O.A."/>
            <person name="Searle S.M."/>
            <person name="Warren W.C."/>
            <person name="Wilson R.K."/>
            <person name="Schierup M.H."/>
            <person name="Rogers J."/>
            <person name="Tyler-Smith C."/>
            <person name="Durbin R."/>
        </authorList>
    </citation>
    <scope>NUCLEOTIDE SEQUENCE [LARGE SCALE GENOMIC DNA]</scope>
</reference>
<evidence type="ECO:0000313" key="1">
    <source>
        <dbReference type="Ensembl" id="ENSGGOP00000033827.1"/>
    </source>
</evidence>
<dbReference type="Ensembl" id="ENSGGOT00000061208.1">
    <property type="protein sequence ID" value="ENSGGOP00000033827.1"/>
    <property type="gene ID" value="ENSGGOG00000002487.3"/>
</dbReference>
<reference evidence="1" key="4">
    <citation type="submission" date="2025-09" db="UniProtKB">
        <authorList>
            <consortium name="Ensembl"/>
        </authorList>
    </citation>
    <scope>IDENTIFICATION</scope>
</reference>
<dbReference type="EMBL" id="CABD030113469">
    <property type="status" value="NOT_ANNOTATED_CDS"/>
    <property type="molecule type" value="Genomic_DNA"/>
</dbReference>
<proteinExistence type="predicted"/>
<reference evidence="1" key="3">
    <citation type="submission" date="2025-08" db="UniProtKB">
        <authorList>
            <consortium name="Ensembl"/>
        </authorList>
    </citation>
    <scope>IDENTIFICATION</scope>
</reference>
<dbReference type="AlphaFoldDB" id="A0A2I2YG15"/>
<organism evidence="1 2">
    <name type="scientific">Gorilla gorilla gorilla</name>
    <name type="common">Western lowland gorilla</name>
    <dbReference type="NCBI Taxonomy" id="9595"/>
    <lineage>
        <taxon>Eukaryota</taxon>
        <taxon>Metazoa</taxon>
        <taxon>Chordata</taxon>
        <taxon>Craniata</taxon>
        <taxon>Vertebrata</taxon>
        <taxon>Euteleostomi</taxon>
        <taxon>Mammalia</taxon>
        <taxon>Eutheria</taxon>
        <taxon>Euarchontoglires</taxon>
        <taxon>Primates</taxon>
        <taxon>Haplorrhini</taxon>
        <taxon>Catarrhini</taxon>
        <taxon>Hominidae</taxon>
        <taxon>Gorilla</taxon>
    </lineage>
</organism>
<evidence type="ECO:0000313" key="2">
    <source>
        <dbReference type="Proteomes" id="UP000001519"/>
    </source>
</evidence>
<accession>A0A2I2YG15</accession>
<protein>
    <submittedName>
        <fullName evidence="1">Sirtuin 2</fullName>
    </submittedName>
</protein>